<organism evidence="3">
    <name type="scientific">Melampsora larici-populina (strain 98AG31 / pathotype 3-4-7)</name>
    <name type="common">Poplar leaf rust fungus</name>
    <dbReference type="NCBI Taxonomy" id="747676"/>
    <lineage>
        <taxon>Eukaryota</taxon>
        <taxon>Fungi</taxon>
        <taxon>Dikarya</taxon>
        <taxon>Basidiomycota</taxon>
        <taxon>Pucciniomycotina</taxon>
        <taxon>Pucciniomycetes</taxon>
        <taxon>Pucciniales</taxon>
        <taxon>Melampsoraceae</taxon>
        <taxon>Melampsora</taxon>
    </lineage>
</organism>
<protein>
    <recommendedName>
        <fullName evidence="1">Tet-like 2OG-Fe(II) oxygenase domain-containing protein</fullName>
    </recommendedName>
</protein>
<dbReference type="Pfam" id="PF20515">
    <property type="entry name" value="2OG-FeII_Oxy_6"/>
    <property type="match status" value="1"/>
</dbReference>
<dbReference type="GeneID" id="18933860"/>
<gene>
    <name evidence="2" type="ORF">MELLADRAFT_85489</name>
</gene>
<reference evidence="3" key="1">
    <citation type="journal article" date="2011" name="Proc. Natl. Acad. Sci. U.S.A.">
        <title>Obligate biotrophy features unraveled by the genomic analysis of rust fungi.</title>
        <authorList>
            <person name="Duplessis S."/>
            <person name="Cuomo C.A."/>
            <person name="Lin Y.-C."/>
            <person name="Aerts A."/>
            <person name="Tisserant E."/>
            <person name="Veneault-Fourrey C."/>
            <person name="Joly D.L."/>
            <person name="Hacquard S."/>
            <person name="Amselem J."/>
            <person name="Cantarel B.L."/>
            <person name="Chiu R."/>
            <person name="Coutinho P.M."/>
            <person name="Feau N."/>
            <person name="Field M."/>
            <person name="Frey P."/>
            <person name="Gelhaye E."/>
            <person name="Goldberg J."/>
            <person name="Grabherr M.G."/>
            <person name="Kodira C.D."/>
            <person name="Kohler A."/>
            <person name="Kuees U."/>
            <person name="Lindquist E.A."/>
            <person name="Lucas S.M."/>
            <person name="Mago R."/>
            <person name="Mauceli E."/>
            <person name="Morin E."/>
            <person name="Murat C."/>
            <person name="Pangilinan J.L."/>
            <person name="Park R."/>
            <person name="Pearson M."/>
            <person name="Quesneville H."/>
            <person name="Rouhier N."/>
            <person name="Sakthikumar S."/>
            <person name="Salamov A.A."/>
            <person name="Schmutz J."/>
            <person name="Selles B."/>
            <person name="Shapiro H."/>
            <person name="Tanguay P."/>
            <person name="Tuskan G.A."/>
            <person name="Henrissat B."/>
            <person name="Van de Peer Y."/>
            <person name="Rouze P."/>
            <person name="Ellis J.G."/>
            <person name="Dodds P.N."/>
            <person name="Schein J.E."/>
            <person name="Zhong S."/>
            <person name="Hamelin R.C."/>
            <person name="Grigoriev I.V."/>
            <person name="Szabo L.J."/>
            <person name="Martin F."/>
        </authorList>
    </citation>
    <scope>NUCLEOTIDE SEQUENCE [LARGE SCALE GENOMIC DNA]</scope>
    <source>
        <strain evidence="3">98AG31 / pathotype 3-4-7</strain>
    </source>
</reference>
<dbReference type="HOGENOM" id="CLU_1046142_0_0_1"/>
<dbReference type="InterPro" id="IPR046798">
    <property type="entry name" value="2OG-FeII_Oxy_6"/>
</dbReference>
<dbReference type="Proteomes" id="UP000001072">
    <property type="component" value="Unassembled WGS sequence"/>
</dbReference>
<proteinExistence type="predicted"/>
<dbReference type="VEuPathDB" id="FungiDB:MELLADRAFT_85489"/>
<dbReference type="RefSeq" id="XP_007409094.1">
    <property type="nucleotide sequence ID" value="XM_007409032.1"/>
</dbReference>
<accession>F4RIW3</accession>
<evidence type="ECO:0000313" key="2">
    <source>
        <dbReference type="EMBL" id="EGG07762.1"/>
    </source>
</evidence>
<dbReference type="OrthoDB" id="3132747at2759"/>
<dbReference type="AlphaFoldDB" id="F4RIW3"/>
<name>F4RIW3_MELLP</name>
<evidence type="ECO:0000313" key="3">
    <source>
        <dbReference type="Proteomes" id="UP000001072"/>
    </source>
</evidence>
<evidence type="ECO:0000259" key="1">
    <source>
        <dbReference type="Pfam" id="PF20515"/>
    </source>
</evidence>
<feature type="domain" description="Tet-like 2OG-Fe(II) oxygenase" evidence="1">
    <location>
        <begin position="42"/>
        <end position="178"/>
    </location>
</feature>
<sequence length="265" mass="30019">MARCTRPVLGPDMITSPKQASSLEYHIGQLWRMQEDLVRQGNLPAIENFYAKRFAALSSYAFNSNAELASKVGVPSWAGESFYVSPNVQVFALNIAVTFDEFVNAKHTDFDESKYAFGFFTRINRKTGKLYSLKNDTFQGDSVGACFVLDDYNITVDYDACDGVVEMLWASQIHHHTAGSKTYNHNSERVIPSRGRITRFGCACQINKRLVERIIEVNDMRGDLSDEDWFKLRSTLLTGYPEEARKKLARLAEKKGIDDFHLVTS</sequence>
<dbReference type="KEGG" id="mlr:MELLADRAFT_85489"/>
<dbReference type="InParanoid" id="F4RIW3"/>
<dbReference type="EMBL" id="GL883103">
    <property type="protein sequence ID" value="EGG07762.1"/>
    <property type="molecule type" value="Genomic_DNA"/>
</dbReference>
<keyword evidence="3" id="KW-1185">Reference proteome</keyword>